<feature type="compositionally biased region" description="Polar residues" evidence="2">
    <location>
        <begin position="263"/>
        <end position="279"/>
    </location>
</feature>
<gene>
    <name evidence="5" type="ORF">BDV29DRAFT_188008</name>
</gene>
<evidence type="ECO:0000259" key="3">
    <source>
        <dbReference type="Pfam" id="PF13598"/>
    </source>
</evidence>
<feature type="region of interest" description="Disordered" evidence="2">
    <location>
        <begin position="253"/>
        <end position="353"/>
    </location>
</feature>
<dbReference type="InterPro" id="IPR011935">
    <property type="entry name" value="CHP02231"/>
</dbReference>
<dbReference type="Proteomes" id="UP000326565">
    <property type="component" value="Unassembled WGS sequence"/>
</dbReference>
<feature type="coiled-coil region" evidence="1">
    <location>
        <begin position="67"/>
        <end position="94"/>
    </location>
</feature>
<organism evidence="5 6">
    <name type="scientific">Aspergillus leporis</name>
    <dbReference type="NCBI Taxonomy" id="41062"/>
    <lineage>
        <taxon>Eukaryota</taxon>
        <taxon>Fungi</taxon>
        <taxon>Dikarya</taxon>
        <taxon>Ascomycota</taxon>
        <taxon>Pezizomycotina</taxon>
        <taxon>Eurotiomycetes</taxon>
        <taxon>Eurotiomycetidae</taxon>
        <taxon>Eurotiales</taxon>
        <taxon>Aspergillaceae</taxon>
        <taxon>Aspergillus</taxon>
        <taxon>Aspergillus subgen. Circumdati</taxon>
    </lineage>
</organism>
<feature type="region of interest" description="Disordered" evidence="2">
    <location>
        <begin position="1"/>
        <end position="21"/>
    </location>
</feature>
<dbReference type="Pfam" id="PF13600">
    <property type="entry name" value="DUF4140"/>
    <property type="match status" value="1"/>
</dbReference>
<evidence type="ECO:0000256" key="2">
    <source>
        <dbReference type="SAM" id="MobiDB-lite"/>
    </source>
</evidence>
<feature type="domain" description="DUF4139" evidence="3">
    <location>
        <begin position="177"/>
        <end position="438"/>
    </location>
</feature>
<dbReference type="InterPro" id="IPR025554">
    <property type="entry name" value="DUF4140"/>
</dbReference>
<keyword evidence="1" id="KW-0175">Coiled coil</keyword>
<feature type="region of interest" description="Disordered" evidence="2">
    <location>
        <begin position="467"/>
        <end position="506"/>
    </location>
</feature>
<evidence type="ECO:0000313" key="6">
    <source>
        <dbReference type="Proteomes" id="UP000326565"/>
    </source>
</evidence>
<dbReference type="EMBL" id="ML732159">
    <property type="protein sequence ID" value="KAB8078309.1"/>
    <property type="molecule type" value="Genomic_DNA"/>
</dbReference>
<dbReference type="OrthoDB" id="10068793at2759"/>
<reference evidence="5 6" key="1">
    <citation type="submission" date="2019-04" db="EMBL/GenBank/DDBJ databases">
        <title>Friends and foes A comparative genomics study of 23 Aspergillus species from section Flavi.</title>
        <authorList>
            <consortium name="DOE Joint Genome Institute"/>
            <person name="Kjaerbolling I."/>
            <person name="Vesth T."/>
            <person name="Frisvad J.C."/>
            <person name="Nybo J.L."/>
            <person name="Theobald S."/>
            <person name="Kildgaard S."/>
            <person name="Isbrandt T."/>
            <person name="Kuo A."/>
            <person name="Sato A."/>
            <person name="Lyhne E.K."/>
            <person name="Kogle M.E."/>
            <person name="Wiebenga A."/>
            <person name="Kun R.S."/>
            <person name="Lubbers R.J."/>
            <person name="Makela M.R."/>
            <person name="Barry K."/>
            <person name="Chovatia M."/>
            <person name="Clum A."/>
            <person name="Daum C."/>
            <person name="Haridas S."/>
            <person name="He G."/>
            <person name="LaButti K."/>
            <person name="Lipzen A."/>
            <person name="Mondo S."/>
            <person name="Riley R."/>
            <person name="Salamov A."/>
            <person name="Simmons B.A."/>
            <person name="Magnuson J.K."/>
            <person name="Henrissat B."/>
            <person name="Mortensen U.H."/>
            <person name="Larsen T.O."/>
            <person name="Devries R.P."/>
            <person name="Grigoriev I.V."/>
            <person name="Machida M."/>
            <person name="Baker S.E."/>
            <person name="Andersen M.R."/>
        </authorList>
    </citation>
    <scope>NUCLEOTIDE SEQUENCE [LARGE SCALE GENOMIC DNA]</scope>
    <source>
        <strain evidence="5 6">CBS 151.66</strain>
    </source>
</reference>
<feature type="domain" description="DUF4140" evidence="4">
    <location>
        <begin position="20"/>
        <end position="91"/>
    </location>
</feature>
<dbReference type="PANTHER" id="PTHR31005">
    <property type="entry name" value="DUF4139 DOMAIN-CONTAINING PROTEIN"/>
    <property type="match status" value="1"/>
</dbReference>
<evidence type="ECO:0000256" key="1">
    <source>
        <dbReference type="SAM" id="Coils"/>
    </source>
</evidence>
<dbReference type="PANTHER" id="PTHR31005:SF8">
    <property type="entry name" value="DUF4139 DOMAIN-CONTAINING PROTEIN"/>
    <property type="match status" value="1"/>
</dbReference>
<dbReference type="Pfam" id="PF13598">
    <property type="entry name" value="DUF4139"/>
    <property type="match status" value="1"/>
</dbReference>
<dbReference type="AlphaFoldDB" id="A0A5N5XC64"/>
<dbReference type="InterPro" id="IPR037291">
    <property type="entry name" value="DUF4139"/>
</dbReference>
<sequence>MAEISTSEVQTPDLPTKSMTITPQRATVVREIHTSFQPGQHELTILGLDPKVEIDSIRIEGTESDGEENGKEQEESVRKELEKLEARTTQAHNDKAMTLSPYIYAGRLFQKDASGDRRRGETGLFLQLYEQQRVTGNNRMRSERGKFWTQQVRHVVVHLDSSAAFTHGSSRRSSVIKRSWRSRYGLRISTLSSSARMAYRAEFRDSGSETWKDAPVTLSISRASSSGLEERIPSLQPWHIKFSEGALAQTPQAQSGALFGGRPQTQSGSGRILVSSSPSLFGGASGNRVGQTQPEQPAAISSEEVPAQVPRASSGGLFGFGSARNDARFGAGTTAEPSQSHPEREPEYDNEDNEDHLTSVALEHQESVKQDYGLTTTYDLPAFFRTRLKNTSSLNTLRGRVGLTVDGTFLGTTTIPNCAPGGFFNLSLGVDPSILVTYGNQCWIKITKGMVPVREDEELQVQVLEPKELEKEGDETKSEIKASHGRGTAAMEKKGRSNGLSDTLGARRGHRVVLEYATKAPKGSEVDTA</sequence>
<accession>A0A5N5XC64</accession>
<name>A0A5N5XC64_9EURO</name>
<feature type="compositionally biased region" description="Basic and acidic residues" evidence="2">
    <location>
        <begin position="467"/>
        <end position="482"/>
    </location>
</feature>
<feature type="compositionally biased region" description="Polar residues" evidence="2">
    <location>
        <begin position="1"/>
        <end position="10"/>
    </location>
</feature>
<evidence type="ECO:0000259" key="4">
    <source>
        <dbReference type="Pfam" id="PF13600"/>
    </source>
</evidence>
<keyword evidence="6" id="KW-1185">Reference proteome</keyword>
<proteinExistence type="predicted"/>
<protein>
    <submittedName>
        <fullName evidence="5">Uncharacterized protein</fullName>
    </submittedName>
</protein>
<evidence type="ECO:0000313" key="5">
    <source>
        <dbReference type="EMBL" id="KAB8078309.1"/>
    </source>
</evidence>